<dbReference type="KEGG" id="bapi:BBC0122_008150"/>
<sequence>MFNSSIRKATCANGVSVCTLIASLFYSSTSLAETLVFDGNNTSIMQIDPTGNRSTYKSLYSSNIYSDNVVLSVVEGRSSSRAGSLLTRSASEITSTTDEQGVAIIRLTSTKTGSDGL</sequence>
<accession>A0A1U9MH23</accession>
<dbReference type="Proteomes" id="UP000189632">
    <property type="component" value="Chromosome"/>
</dbReference>
<dbReference type="AlphaFoldDB" id="A0A1U9MH23"/>
<name>A0A1U9MH23_9HYPH</name>
<evidence type="ECO:0000313" key="2">
    <source>
        <dbReference type="EMBL" id="AQT46941.1"/>
    </source>
</evidence>
<gene>
    <name evidence="2" type="ORF">BBC0122_008150</name>
</gene>
<protein>
    <submittedName>
        <fullName evidence="2">Uncharacterized protein</fullName>
    </submittedName>
</protein>
<organism evidence="2 3">
    <name type="scientific">Bartonella choladocola</name>
    <dbReference type="NCBI Taxonomy" id="2750995"/>
    <lineage>
        <taxon>Bacteria</taxon>
        <taxon>Pseudomonadati</taxon>
        <taxon>Pseudomonadota</taxon>
        <taxon>Alphaproteobacteria</taxon>
        <taxon>Hyphomicrobiales</taxon>
        <taxon>Bartonellaceae</taxon>
        <taxon>Bartonella</taxon>
    </lineage>
</organism>
<reference evidence="2 3" key="1">
    <citation type="submission" date="2016-11" db="EMBL/GenBank/DDBJ databases">
        <title>Comparative genomics of Bartonella apis.</title>
        <authorList>
            <person name="Engel P."/>
        </authorList>
    </citation>
    <scope>NUCLEOTIDE SEQUENCE [LARGE SCALE GENOMIC DNA]</scope>
    <source>
        <strain evidence="2 3">BBC0122</strain>
    </source>
</reference>
<proteinExistence type="predicted"/>
<dbReference type="EMBL" id="CP015625">
    <property type="protein sequence ID" value="AQT46941.1"/>
    <property type="molecule type" value="Genomic_DNA"/>
</dbReference>
<keyword evidence="1" id="KW-0732">Signal</keyword>
<evidence type="ECO:0000313" key="3">
    <source>
        <dbReference type="Proteomes" id="UP000189632"/>
    </source>
</evidence>
<feature type="chain" id="PRO_5013069816" evidence="1">
    <location>
        <begin position="33"/>
        <end position="117"/>
    </location>
</feature>
<feature type="signal peptide" evidence="1">
    <location>
        <begin position="1"/>
        <end position="32"/>
    </location>
</feature>
<keyword evidence="3" id="KW-1185">Reference proteome</keyword>
<evidence type="ECO:0000256" key="1">
    <source>
        <dbReference type="SAM" id="SignalP"/>
    </source>
</evidence>